<gene>
    <name evidence="9" type="ORF">GCM10025883_05150</name>
</gene>
<feature type="transmembrane region" description="Helical" evidence="7">
    <location>
        <begin position="246"/>
        <end position="268"/>
    </location>
</feature>
<feature type="transmembrane region" description="Helical" evidence="7">
    <location>
        <begin position="59"/>
        <end position="80"/>
    </location>
</feature>
<dbReference type="PANTHER" id="PTHR40074:SF2">
    <property type="entry name" value="O-ACETYLTRANSFERASE WECH"/>
    <property type="match status" value="1"/>
</dbReference>
<evidence type="ECO:0000256" key="3">
    <source>
        <dbReference type="ARBA" id="ARBA00022475"/>
    </source>
</evidence>
<feature type="transmembrane region" description="Helical" evidence="7">
    <location>
        <begin position="288"/>
        <end position="305"/>
    </location>
</feature>
<evidence type="ECO:0000313" key="10">
    <source>
        <dbReference type="Proteomes" id="UP001157126"/>
    </source>
</evidence>
<keyword evidence="5 7" id="KW-1133">Transmembrane helix</keyword>
<dbReference type="Proteomes" id="UP001157126">
    <property type="component" value="Unassembled WGS sequence"/>
</dbReference>
<evidence type="ECO:0000256" key="7">
    <source>
        <dbReference type="SAM" id="Phobius"/>
    </source>
</evidence>
<dbReference type="EMBL" id="BSUO01000001">
    <property type="protein sequence ID" value="GMA38470.1"/>
    <property type="molecule type" value="Genomic_DNA"/>
</dbReference>
<evidence type="ECO:0000256" key="1">
    <source>
        <dbReference type="ARBA" id="ARBA00004651"/>
    </source>
</evidence>
<feature type="transmembrane region" description="Helical" evidence="7">
    <location>
        <begin position="188"/>
        <end position="209"/>
    </location>
</feature>
<keyword evidence="10" id="KW-1185">Reference proteome</keyword>
<evidence type="ECO:0000256" key="5">
    <source>
        <dbReference type="ARBA" id="ARBA00022989"/>
    </source>
</evidence>
<sequence>MSFGRLPRRGSHSDGGRLAWLDAARALAIVGVVLLHVSIGHFYGLPHADDWVLPRWDRINQVVAVVRMPLLFVVSGMLAAGKIRRGFTRGNAILSAVTNYYLYLVWLAVYGVLFLASGPIVVPFQPARVQDFFIQILQPRTPLWFVFALAVYMVLFTALRRVPRGIVAGTAFALGVWAAMTWSVESPLWTRAILYVFYFVAGVYGRALLIGVASKVWVLPVTAVLALVTFWMLTLRTLMTPAPLSLQNALTIQVLQLSATVLAIALSAQLCRLRPWARAGSWIGRRTLGIYVMHVPVIVAWHFAVELGPLALVKQLTAGSLWFDLLYPLLLTALVIVVCVWLENTLGALRLGHLFRLPSRYRRALYRRADGRRLPRD</sequence>
<evidence type="ECO:0000313" key="9">
    <source>
        <dbReference type="EMBL" id="GMA38470.1"/>
    </source>
</evidence>
<evidence type="ECO:0000256" key="4">
    <source>
        <dbReference type="ARBA" id="ARBA00022692"/>
    </source>
</evidence>
<evidence type="ECO:0000256" key="6">
    <source>
        <dbReference type="ARBA" id="ARBA00023136"/>
    </source>
</evidence>
<feature type="transmembrane region" description="Helical" evidence="7">
    <location>
        <begin position="142"/>
        <end position="159"/>
    </location>
</feature>
<evidence type="ECO:0000259" key="8">
    <source>
        <dbReference type="Pfam" id="PF01757"/>
    </source>
</evidence>
<comment type="similarity">
    <text evidence="2">Belongs to the acyltransferase 3 family.</text>
</comment>
<feature type="transmembrane region" description="Helical" evidence="7">
    <location>
        <begin position="20"/>
        <end position="39"/>
    </location>
</feature>
<comment type="caution">
    <text evidence="9">The sequence shown here is derived from an EMBL/GenBank/DDBJ whole genome shotgun (WGS) entry which is preliminary data.</text>
</comment>
<dbReference type="PANTHER" id="PTHR40074">
    <property type="entry name" value="O-ACETYLTRANSFERASE WECH"/>
    <property type="match status" value="1"/>
</dbReference>
<dbReference type="InterPro" id="IPR002656">
    <property type="entry name" value="Acyl_transf_3_dom"/>
</dbReference>
<feature type="transmembrane region" description="Helical" evidence="7">
    <location>
        <begin position="216"/>
        <end position="234"/>
    </location>
</feature>
<keyword evidence="6 7" id="KW-0472">Membrane</keyword>
<feature type="domain" description="Acyltransferase 3" evidence="8">
    <location>
        <begin position="19"/>
        <end position="342"/>
    </location>
</feature>
<feature type="transmembrane region" description="Helical" evidence="7">
    <location>
        <begin position="325"/>
        <end position="342"/>
    </location>
</feature>
<feature type="transmembrane region" description="Helical" evidence="7">
    <location>
        <begin position="100"/>
        <end position="122"/>
    </location>
</feature>
<name>A0ABQ6IKP3_9MICO</name>
<comment type="subcellular location">
    <subcellularLocation>
        <location evidence="1">Cell membrane</location>
        <topology evidence="1">Multi-pass membrane protein</topology>
    </subcellularLocation>
</comment>
<keyword evidence="4 7" id="KW-0812">Transmembrane</keyword>
<protein>
    <recommendedName>
        <fullName evidence="8">Acyltransferase 3 domain-containing protein</fullName>
    </recommendedName>
</protein>
<dbReference type="Pfam" id="PF01757">
    <property type="entry name" value="Acyl_transf_3"/>
    <property type="match status" value="1"/>
</dbReference>
<feature type="transmembrane region" description="Helical" evidence="7">
    <location>
        <begin position="166"/>
        <end position="182"/>
    </location>
</feature>
<accession>A0ABQ6IKP3</accession>
<proteinExistence type="inferred from homology"/>
<keyword evidence="3" id="KW-1003">Cell membrane</keyword>
<reference evidence="10" key="1">
    <citation type="journal article" date="2019" name="Int. J. Syst. Evol. Microbiol.">
        <title>The Global Catalogue of Microorganisms (GCM) 10K type strain sequencing project: providing services to taxonomists for standard genome sequencing and annotation.</title>
        <authorList>
            <consortium name="The Broad Institute Genomics Platform"/>
            <consortium name="The Broad Institute Genome Sequencing Center for Infectious Disease"/>
            <person name="Wu L."/>
            <person name="Ma J."/>
        </authorList>
    </citation>
    <scope>NUCLEOTIDE SEQUENCE [LARGE SCALE GENOMIC DNA]</scope>
    <source>
        <strain evidence="10">NBRC 113072</strain>
    </source>
</reference>
<evidence type="ECO:0000256" key="2">
    <source>
        <dbReference type="ARBA" id="ARBA00007400"/>
    </source>
</evidence>
<organism evidence="9 10">
    <name type="scientific">Mobilicoccus caccae</name>
    <dbReference type="NCBI Taxonomy" id="1859295"/>
    <lineage>
        <taxon>Bacteria</taxon>
        <taxon>Bacillati</taxon>
        <taxon>Actinomycetota</taxon>
        <taxon>Actinomycetes</taxon>
        <taxon>Micrococcales</taxon>
        <taxon>Dermatophilaceae</taxon>
        <taxon>Mobilicoccus</taxon>
    </lineage>
</organism>
<dbReference type="RefSeq" id="WP_284302540.1">
    <property type="nucleotide sequence ID" value="NZ_BSUO01000001.1"/>
</dbReference>